<protein>
    <recommendedName>
        <fullName evidence="4">Pescadillo homolog</fullName>
    </recommendedName>
</protein>
<dbReference type="PROSITE" id="PS50172">
    <property type="entry name" value="BRCT"/>
    <property type="match status" value="1"/>
</dbReference>
<dbReference type="EMBL" id="HBHW01017143">
    <property type="protein sequence ID" value="CAE0045331.1"/>
    <property type="molecule type" value="Transcribed_RNA"/>
</dbReference>
<dbReference type="InterPro" id="IPR001357">
    <property type="entry name" value="BRCT_dom"/>
</dbReference>
<evidence type="ECO:0000256" key="4">
    <source>
        <dbReference type="HAMAP-Rule" id="MF_03028"/>
    </source>
</evidence>
<keyword evidence="1 4" id="KW-0690">Ribosome biogenesis</keyword>
<dbReference type="AlphaFoldDB" id="A0A7S3ECP7"/>
<organism evidence="7">
    <name type="scientific">Rhodosorus marinus</name>
    <dbReference type="NCBI Taxonomy" id="101924"/>
    <lineage>
        <taxon>Eukaryota</taxon>
        <taxon>Rhodophyta</taxon>
        <taxon>Stylonematophyceae</taxon>
        <taxon>Stylonematales</taxon>
        <taxon>Stylonemataceae</taxon>
        <taxon>Rhodosorus</taxon>
    </lineage>
</organism>
<dbReference type="InterPro" id="IPR010613">
    <property type="entry name" value="PES"/>
</dbReference>
<dbReference type="HAMAP" id="MF_03028">
    <property type="entry name" value="Pescadillo"/>
    <property type="match status" value="1"/>
</dbReference>
<dbReference type="CDD" id="cd17709">
    <property type="entry name" value="BRCT_pescadillo_like"/>
    <property type="match status" value="1"/>
</dbReference>
<dbReference type="Pfam" id="PF06732">
    <property type="entry name" value="Pescadillo_N"/>
    <property type="match status" value="1"/>
</dbReference>
<accession>A0A7S3ECP7</accession>
<feature type="compositionally biased region" description="Acidic residues" evidence="5">
    <location>
        <begin position="448"/>
        <end position="462"/>
    </location>
</feature>
<name>A0A7S3ECP7_9RHOD</name>
<evidence type="ECO:0000256" key="2">
    <source>
        <dbReference type="ARBA" id="ARBA00022552"/>
    </source>
</evidence>
<evidence type="ECO:0000259" key="6">
    <source>
        <dbReference type="PROSITE" id="PS50172"/>
    </source>
</evidence>
<keyword evidence="2 4" id="KW-0698">rRNA processing</keyword>
<evidence type="ECO:0000256" key="5">
    <source>
        <dbReference type="SAM" id="MobiDB-lite"/>
    </source>
</evidence>
<feature type="compositionally biased region" description="Basic and acidic residues" evidence="5">
    <location>
        <begin position="463"/>
        <end position="476"/>
    </location>
</feature>
<proteinExistence type="inferred from homology"/>
<comment type="function">
    <text evidence="4">Required for maturation of ribosomal RNAs and formation of the large ribosomal subunit.</text>
</comment>
<feature type="compositionally biased region" description="Acidic residues" evidence="5">
    <location>
        <begin position="277"/>
        <end position="300"/>
    </location>
</feature>
<feature type="compositionally biased region" description="Basic and acidic residues" evidence="5">
    <location>
        <begin position="492"/>
        <end position="512"/>
    </location>
</feature>
<dbReference type="PANTHER" id="PTHR12221">
    <property type="entry name" value="PESCADILLO - RELATED"/>
    <property type="match status" value="1"/>
</dbReference>
<evidence type="ECO:0000256" key="1">
    <source>
        <dbReference type="ARBA" id="ARBA00022517"/>
    </source>
</evidence>
<dbReference type="InterPro" id="IPR036420">
    <property type="entry name" value="BRCT_dom_sf"/>
</dbReference>
<feature type="compositionally biased region" description="Acidic residues" evidence="5">
    <location>
        <begin position="477"/>
        <end position="491"/>
    </location>
</feature>
<feature type="domain" description="BRCT" evidence="6">
    <location>
        <begin position="310"/>
        <end position="401"/>
    </location>
</feature>
<dbReference type="GO" id="GO:0005654">
    <property type="term" value="C:nucleoplasm"/>
    <property type="evidence" value="ECO:0007669"/>
    <property type="project" value="UniProtKB-SubCell"/>
</dbReference>
<keyword evidence="3 4" id="KW-0539">Nucleus</keyword>
<comment type="subcellular location">
    <subcellularLocation>
        <location evidence="4">Nucleus</location>
        <location evidence="4">Nucleolus</location>
    </subcellularLocation>
    <subcellularLocation>
        <location evidence="4">Nucleus</location>
        <location evidence="4">Nucleoplasm</location>
    </subcellularLocation>
</comment>
<evidence type="ECO:0000256" key="3">
    <source>
        <dbReference type="ARBA" id="ARBA00023242"/>
    </source>
</evidence>
<sequence length="564" mass="65298">MGREKKKGVSGNAANYITRAKALRKLQLSLADFRRLSILKGIYPREPKKKFDGVTKTYYLTKDIQFLLHEPVLGKIREIRAYRQKIKRARAKKEYGTLKTLLRNKPTYKIDHIVRERYPTFSDALRDMDDALSLVHMFQHLPSEKSIKPHRIRNCERLAKEFQNYVATTGSLDKVFVSVKGIYYSARIGGERAVWVEPHRFTQELPKDVDYRVMLTFLEFYECLLSFVNYRLYTTNGMPYPPKMDPIGGKDDQPDVEADRAHHVQENIAQILKKQEADEDDDDDSENDDEEELQMEEEETQQAKDGTEGKEKLVFSGLKVFLGRETPVSALEFVLRAQGAKVGWDGENSPFTSDERGLTHWVIDRPAIPGKRRMDLEYVQPQWVFDSVNNSTLLPTSIYGIGVTLPPHLSPFVDDVAEGYVPKYKAYLQRLKDGDPELFKETALAVNDDSEEDMDDLDNDDDNSQKEEAESKHEDGSSDSEDEDEDEEMEEDLAKDMAEMKEEGKKQSEELAKLMMSRKKRNLYERMVHGKNRKSDQVRKLEERRDAIETKKAKKRRARSETNQ</sequence>
<dbReference type="SUPFAM" id="SSF52113">
    <property type="entry name" value="BRCT domain"/>
    <property type="match status" value="1"/>
</dbReference>
<dbReference type="GO" id="GO:0030687">
    <property type="term" value="C:preribosome, large subunit precursor"/>
    <property type="evidence" value="ECO:0007669"/>
    <property type="project" value="UniProtKB-UniRule"/>
</dbReference>
<dbReference type="PANTHER" id="PTHR12221:SF6">
    <property type="entry name" value="PESCADILLO HOMOLOG"/>
    <property type="match status" value="1"/>
</dbReference>
<evidence type="ECO:0000313" key="7">
    <source>
        <dbReference type="EMBL" id="CAE0045331.1"/>
    </source>
</evidence>
<dbReference type="Gene3D" id="3.40.50.10190">
    <property type="entry name" value="BRCT domain"/>
    <property type="match status" value="1"/>
</dbReference>
<dbReference type="GO" id="GO:0000463">
    <property type="term" value="P:maturation of LSU-rRNA from tricistronic rRNA transcript (SSU-rRNA, 5.8S rRNA, LSU-rRNA)"/>
    <property type="evidence" value="ECO:0007669"/>
    <property type="project" value="UniProtKB-UniRule"/>
</dbReference>
<dbReference type="GO" id="GO:0043021">
    <property type="term" value="F:ribonucleoprotein complex binding"/>
    <property type="evidence" value="ECO:0007669"/>
    <property type="project" value="UniProtKB-UniRule"/>
</dbReference>
<feature type="region of interest" description="Disordered" evidence="5">
    <location>
        <begin position="445"/>
        <end position="564"/>
    </location>
</feature>
<gene>
    <name evidence="7" type="ORF">RMAR00112_LOCUS13306</name>
</gene>
<dbReference type="GO" id="GO:0070545">
    <property type="term" value="C:PeBoW complex"/>
    <property type="evidence" value="ECO:0007669"/>
    <property type="project" value="TreeGrafter"/>
</dbReference>
<comment type="similarity">
    <text evidence="4">Belongs to the pescadillo family.</text>
</comment>
<feature type="compositionally biased region" description="Basic and acidic residues" evidence="5">
    <location>
        <begin position="522"/>
        <end position="551"/>
    </location>
</feature>
<dbReference type="GO" id="GO:0003723">
    <property type="term" value="F:RNA binding"/>
    <property type="evidence" value="ECO:0007669"/>
    <property type="project" value="TreeGrafter"/>
</dbReference>
<feature type="region of interest" description="Disordered" evidence="5">
    <location>
        <begin position="272"/>
        <end position="309"/>
    </location>
</feature>
<dbReference type="GO" id="GO:0000466">
    <property type="term" value="P:maturation of 5.8S rRNA from tricistronic rRNA transcript (SSU-rRNA, 5.8S rRNA, LSU-rRNA)"/>
    <property type="evidence" value="ECO:0007669"/>
    <property type="project" value="UniProtKB-UniRule"/>
</dbReference>
<reference evidence="7" key="1">
    <citation type="submission" date="2021-01" db="EMBL/GenBank/DDBJ databases">
        <authorList>
            <person name="Corre E."/>
            <person name="Pelletier E."/>
            <person name="Niang G."/>
            <person name="Scheremetjew M."/>
            <person name="Finn R."/>
            <person name="Kale V."/>
            <person name="Holt S."/>
            <person name="Cochrane G."/>
            <person name="Meng A."/>
            <person name="Brown T."/>
            <person name="Cohen L."/>
        </authorList>
    </citation>
    <scope>NUCLEOTIDE SEQUENCE</scope>
    <source>
        <strain evidence="7">CCMP 769</strain>
    </source>
</reference>